<comment type="caution">
    <text evidence="2">The sequence shown here is derived from an EMBL/GenBank/DDBJ whole genome shotgun (WGS) entry which is preliminary data.</text>
</comment>
<organism evidence="2 3">
    <name type="scientific">Caerostris extrusa</name>
    <name type="common">Bark spider</name>
    <name type="synonym">Caerostris bankana</name>
    <dbReference type="NCBI Taxonomy" id="172846"/>
    <lineage>
        <taxon>Eukaryota</taxon>
        <taxon>Metazoa</taxon>
        <taxon>Ecdysozoa</taxon>
        <taxon>Arthropoda</taxon>
        <taxon>Chelicerata</taxon>
        <taxon>Arachnida</taxon>
        <taxon>Araneae</taxon>
        <taxon>Araneomorphae</taxon>
        <taxon>Entelegynae</taxon>
        <taxon>Araneoidea</taxon>
        <taxon>Araneidae</taxon>
        <taxon>Caerostris</taxon>
    </lineage>
</organism>
<feature type="region of interest" description="Disordered" evidence="1">
    <location>
        <begin position="1"/>
        <end position="21"/>
    </location>
</feature>
<sequence length="114" mass="12264">MRKCGQNEASNCGLDSPPLCSRDPKMANKAECATGGSKIKTAFEANLFCVLNLSKRSPMEVYIKCFPPFFFSGWGSEGARCCSKMRKCGQNEASNCGLDSPPLCSRAPKVAVIS</sequence>
<proteinExistence type="predicted"/>
<reference evidence="2 3" key="1">
    <citation type="submission" date="2021-06" db="EMBL/GenBank/DDBJ databases">
        <title>Caerostris extrusa draft genome.</title>
        <authorList>
            <person name="Kono N."/>
            <person name="Arakawa K."/>
        </authorList>
    </citation>
    <scope>NUCLEOTIDE SEQUENCE [LARGE SCALE GENOMIC DNA]</scope>
</reference>
<dbReference type="EMBL" id="BPLR01012631">
    <property type="protein sequence ID" value="GIY55319.1"/>
    <property type="molecule type" value="Genomic_DNA"/>
</dbReference>
<dbReference type="AlphaFoldDB" id="A0AAV4UBZ9"/>
<accession>A0AAV4UBZ9</accession>
<evidence type="ECO:0000313" key="2">
    <source>
        <dbReference type="EMBL" id="GIY55319.1"/>
    </source>
</evidence>
<name>A0AAV4UBZ9_CAEEX</name>
<gene>
    <name evidence="2" type="ORF">CEXT_597831</name>
</gene>
<evidence type="ECO:0000256" key="1">
    <source>
        <dbReference type="SAM" id="MobiDB-lite"/>
    </source>
</evidence>
<protein>
    <submittedName>
        <fullName evidence="2">Uncharacterized protein</fullName>
    </submittedName>
</protein>
<evidence type="ECO:0000313" key="3">
    <source>
        <dbReference type="Proteomes" id="UP001054945"/>
    </source>
</evidence>
<keyword evidence="3" id="KW-1185">Reference proteome</keyword>
<dbReference type="Proteomes" id="UP001054945">
    <property type="component" value="Unassembled WGS sequence"/>
</dbReference>